<dbReference type="Pfam" id="PF03802">
    <property type="entry name" value="CitX"/>
    <property type="match status" value="1"/>
</dbReference>
<evidence type="ECO:0000313" key="5">
    <source>
        <dbReference type="EMBL" id="KRL26297.1"/>
    </source>
</evidence>
<protein>
    <recommendedName>
        <fullName evidence="1">citrate lyase holo-[acyl-carrier protein] synthase</fullName>
        <ecNumber evidence="1">2.7.7.61</ecNumber>
    </recommendedName>
</protein>
<reference evidence="5 6" key="1">
    <citation type="journal article" date="2015" name="Genome Announc.">
        <title>Expanding the biotechnology potential of lactobacilli through comparative genomics of 213 strains and associated genera.</title>
        <authorList>
            <person name="Sun Z."/>
            <person name="Harris H.M."/>
            <person name="McCann A."/>
            <person name="Guo C."/>
            <person name="Argimon S."/>
            <person name="Zhang W."/>
            <person name="Yang X."/>
            <person name="Jeffery I.B."/>
            <person name="Cooney J.C."/>
            <person name="Kagawa T.F."/>
            <person name="Liu W."/>
            <person name="Song Y."/>
            <person name="Salvetti E."/>
            <person name="Wrobel A."/>
            <person name="Rasinkangas P."/>
            <person name="Parkhill J."/>
            <person name="Rea M.C."/>
            <person name="O'Sullivan O."/>
            <person name="Ritari J."/>
            <person name="Douillard F.P."/>
            <person name="Paul Ross R."/>
            <person name="Yang R."/>
            <person name="Briner A.E."/>
            <person name="Felis G.E."/>
            <person name="de Vos W.M."/>
            <person name="Barrangou R."/>
            <person name="Klaenhammer T.R."/>
            <person name="Caufield P.W."/>
            <person name="Cui Y."/>
            <person name="Zhang H."/>
            <person name="O'Toole P.W."/>
        </authorList>
    </citation>
    <scope>NUCLEOTIDE SEQUENCE [LARGE SCALE GENOMIC DNA]</scope>
    <source>
        <strain evidence="5 6">DSM 13345</strain>
    </source>
</reference>
<dbReference type="EC" id="2.7.7.61" evidence="1"/>
<sequence length="200" mass="22621">MCLHVIELDFSFGVLLKGEENMNNLFAKGTPQQIPEVLANRDRRVALQNQLTKSHPDQTVIAAKLNIPGPIKNNEMIKNFFVTKLTIFEKQLQAQYDFKMVGQWLDESTGPERFYLVDGPAEQVKQLTTAFEEADASNRLFDLDVLSRQAGQTVSMSRTELGLPKRTCLICGRPAKECARSRRHTVAELQDRVAELIENS</sequence>
<dbReference type="InterPro" id="IPR005551">
    <property type="entry name" value="CitX"/>
</dbReference>
<dbReference type="EMBL" id="AZEQ01000006">
    <property type="protein sequence ID" value="KRL26297.1"/>
    <property type="molecule type" value="Genomic_DNA"/>
</dbReference>
<evidence type="ECO:0000256" key="4">
    <source>
        <dbReference type="ARBA" id="ARBA00048574"/>
    </source>
</evidence>
<organism evidence="5 6">
    <name type="scientific">Limosilactobacillus mucosae DSM 13345</name>
    <dbReference type="NCBI Taxonomy" id="1423771"/>
    <lineage>
        <taxon>Bacteria</taxon>
        <taxon>Bacillati</taxon>
        <taxon>Bacillota</taxon>
        <taxon>Bacilli</taxon>
        <taxon>Lactobacillales</taxon>
        <taxon>Lactobacillaceae</taxon>
        <taxon>Limosilactobacillus</taxon>
    </lineage>
</organism>
<proteinExistence type="predicted"/>
<keyword evidence="2" id="KW-0808">Transferase</keyword>
<evidence type="ECO:0000313" key="6">
    <source>
        <dbReference type="Proteomes" id="UP000050901"/>
    </source>
</evidence>
<dbReference type="PATRIC" id="fig|1423771.3.peg.1855"/>
<dbReference type="AlphaFoldDB" id="A0A0R1P2S0"/>
<evidence type="ECO:0000256" key="3">
    <source>
        <dbReference type="ARBA" id="ARBA00022695"/>
    </source>
</evidence>
<dbReference type="GO" id="GO:0051191">
    <property type="term" value="P:prosthetic group biosynthetic process"/>
    <property type="evidence" value="ECO:0007669"/>
    <property type="project" value="InterPro"/>
</dbReference>
<evidence type="ECO:0000256" key="2">
    <source>
        <dbReference type="ARBA" id="ARBA00022679"/>
    </source>
</evidence>
<name>A0A0R1P2S0_LIMMU</name>
<dbReference type="Proteomes" id="UP000050901">
    <property type="component" value="Unassembled WGS sequence"/>
</dbReference>
<dbReference type="GO" id="GO:0050519">
    <property type="term" value="F:holo-citrate lyase synthase activity"/>
    <property type="evidence" value="ECO:0007669"/>
    <property type="project" value="UniProtKB-EC"/>
</dbReference>
<accession>A0A0R1P2S0</accession>
<dbReference type="NCBIfam" id="TIGR03124">
    <property type="entry name" value="citrate_citX"/>
    <property type="match status" value="1"/>
</dbReference>
<keyword evidence="3" id="KW-0548">Nucleotidyltransferase</keyword>
<comment type="caution">
    <text evidence="5">The sequence shown here is derived from an EMBL/GenBank/DDBJ whole genome shotgun (WGS) entry which is preliminary data.</text>
</comment>
<gene>
    <name evidence="5" type="ORF">FC47_GL001800</name>
</gene>
<evidence type="ECO:0000256" key="1">
    <source>
        <dbReference type="ARBA" id="ARBA00012524"/>
    </source>
</evidence>
<comment type="catalytic activity">
    <reaction evidence="4">
        <text>apo-[citrate lyase ACP] + 2'-(5''-triphospho-alpha-D-ribosyl)-3'-dephospho-CoA = holo-[citrate lyase ACP] + diphosphate</text>
        <dbReference type="Rhea" id="RHEA:16333"/>
        <dbReference type="Rhea" id="RHEA-COMP:10157"/>
        <dbReference type="Rhea" id="RHEA-COMP:10158"/>
        <dbReference type="ChEBI" id="CHEBI:29999"/>
        <dbReference type="ChEBI" id="CHEBI:33019"/>
        <dbReference type="ChEBI" id="CHEBI:61378"/>
        <dbReference type="ChEBI" id="CHEBI:82683"/>
        <dbReference type="EC" id="2.7.7.61"/>
    </reaction>
</comment>